<gene>
    <name evidence="2" type="ORF">EVAR_45953_1</name>
</gene>
<organism evidence="2 3">
    <name type="scientific">Eumeta variegata</name>
    <name type="common">Bagworm moth</name>
    <name type="synonym">Eumeta japonica</name>
    <dbReference type="NCBI Taxonomy" id="151549"/>
    <lineage>
        <taxon>Eukaryota</taxon>
        <taxon>Metazoa</taxon>
        <taxon>Ecdysozoa</taxon>
        <taxon>Arthropoda</taxon>
        <taxon>Hexapoda</taxon>
        <taxon>Insecta</taxon>
        <taxon>Pterygota</taxon>
        <taxon>Neoptera</taxon>
        <taxon>Endopterygota</taxon>
        <taxon>Lepidoptera</taxon>
        <taxon>Glossata</taxon>
        <taxon>Ditrysia</taxon>
        <taxon>Tineoidea</taxon>
        <taxon>Psychidae</taxon>
        <taxon>Oiketicinae</taxon>
        <taxon>Eumeta</taxon>
    </lineage>
</organism>
<sequence length="122" mass="13505">MGEPSDGRWSPPPADTRNPRGVTRALPATWDGLGHLMKGDWLEGRGRRQSGPPQLLLAGRHSNFLKLISKRYTRSKLVNCANGPLLQHENSINIRGVFPEEDAIQHQTMETAKINQSGSLDV</sequence>
<proteinExistence type="predicted"/>
<dbReference type="EMBL" id="BGZK01001316">
    <property type="protein sequence ID" value="GBP77045.1"/>
    <property type="molecule type" value="Genomic_DNA"/>
</dbReference>
<accession>A0A4C1YRS5</accession>
<comment type="caution">
    <text evidence="2">The sequence shown here is derived from an EMBL/GenBank/DDBJ whole genome shotgun (WGS) entry which is preliminary data.</text>
</comment>
<protein>
    <submittedName>
        <fullName evidence="2">Uncharacterized protein</fullName>
    </submittedName>
</protein>
<keyword evidence="3" id="KW-1185">Reference proteome</keyword>
<reference evidence="2 3" key="1">
    <citation type="journal article" date="2019" name="Commun. Biol.">
        <title>The bagworm genome reveals a unique fibroin gene that provides high tensile strength.</title>
        <authorList>
            <person name="Kono N."/>
            <person name="Nakamura H."/>
            <person name="Ohtoshi R."/>
            <person name="Tomita M."/>
            <person name="Numata K."/>
            <person name="Arakawa K."/>
        </authorList>
    </citation>
    <scope>NUCLEOTIDE SEQUENCE [LARGE SCALE GENOMIC DNA]</scope>
</reference>
<feature type="region of interest" description="Disordered" evidence="1">
    <location>
        <begin position="1"/>
        <end position="25"/>
    </location>
</feature>
<dbReference type="Proteomes" id="UP000299102">
    <property type="component" value="Unassembled WGS sequence"/>
</dbReference>
<evidence type="ECO:0000256" key="1">
    <source>
        <dbReference type="SAM" id="MobiDB-lite"/>
    </source>
</evidence>
<name>A0A4C1YRS5_EUMVA</name>
<evidence type="ECO:0000313" key="2">
    <source>
        <dbReference type="EMBL" id="GBP77045.1"/>
    </source>
</evidence>
<evidence type="ECO:0000313" key="3">
    <source>
        <dbReference type="Proteomes" id="UP000299102"/>
    </source>
</evidence>
<dbReference type="AlphaFoldDB" id="A0A4C1YRS5"/>